<name>A0A1V6M0B4_9BACT</name>
<protein>
    <submittedName>
        <fullName evidence="1">Uncharacterized protein</fullName>
    </submittedName>
</protein>
<dbReference type="EMBL" id="MJUW02000073">
    <property type="protein sequence ID" value="OQD45828.1"/>
    <property type="molecule type" value="Genomic_DNA"/>
</dbReference>
<dbReference type="Proteomes" id="UP000242219">
    <property type="component" value="Unassembled WGS sequence"/>
</dbReference>
<accession>A0A1V6M0B4</accession>
<organism evidence="1 2">
    <name type="scientific">Candidatus Brocadia sapporoensis</name>
    <dbReference type="NCBI Taxonomy" id="392547"/>
    <lineage>
        <taxon>Bacteria</taxon>
        <taxon>Pseudomonadati</taxon>
        <taxon>Planctomycetota</taxon>
        <taxon>Candidatus Brocadiia</taxon>
        <taxon>Candidatus Brocadiales</taxon>
        <taxon>Candidatus Brocadiaceae</taxon>
        <taxon>Candidatus Brocadia</taxon>
    </lineage>
</organism>
<reference evidence="1 2" key="1">
    <citation type="journal article" date="2016" name="Genome Announc.">
        <title>Draft Genome Sequence of the Anaerobic Ammonium-Oxidizing Bacterium 'Candidatus Brocadia sp. 40'.</title>
        <authorList>
            <person name="Ali M."/>
            <person name="Haroon M.F."/>
            <person name="Narita Y."/>
            <person name="Zhang L."/>
            <person name="Rangel Shaw D."/>
            <person name="Okabe S."/>
            <person name="Saikaly P.E."/>
        </authorList>
    </citation>
    <scope>NUCLEOTIDE SEQUENCE [LARGE SCALE GENOMIC DNA]</scope>
    <source>
        <strain evidence="1 2">40</strain>
    </source>
</reference>
<gene>
    <name evidence="1" type="ORF">BIY37_06410</name>
</gene>
<sequence length="83" mass="9464">MKLTMPGGDVNHGFCLFEFPFQFWVWRSVVNPVVPRAAAFPQTCYLFSCPIELLFFINLLPYGLQQTTAVYENTSVTALVQEI</sequence>
<proteinExistence type="predicted"/>
<keyword evidence="2" id="KW-1185">Reference proteome</keyword>
<evidence type="ECO:0000313" key="2">
    <source>
        <dbReference type="Proteomes" id="UP000242219"/>
    </source>
</evidence>
<evidence type="ECO:0000313" key="1">
    <source>
        <dbReference type="EMBL" id="OQD45828.1"/>
    </source>
</evidence>
<comment type="caution">
    <text evidence="1">The sequence shown here is derived from an EMBL/GenBank/DDBJ whole genome shotgun (WGS) entry which is preliminary data.</text>
</comment>
<dbReference type="AlphaFoldDB" id="A0A1V6M0B4"/>